<evidence type="ECO:0000313" key="7">
    <source>
        <dbReference type="Proteomes" id="UP001442841"/>
    </source>
</evidence>
<dbReference type="PANTHER" id="PTHR37419">
    <property type="entry name" value="SERINE/THREONINE-PROTEIN KINASE TOXIN HIPA"/>
    <property type="match status" value="1"/>
</dbReference>
<proteinExistence type="inferred from homology"/>
<evidence type="ECO:0000256" key="1">
    <source>
        <dbReference type="ARBA" id="ARBA00010164"/>
    </source>
</evidence>
<sequence length="416" mass="46622">MKTLGLLHVVIGNRQVGTLNRSGRTLSLTYSADARNDTDAVPLSTRFPLSVRRHKGTDLENWLRCILPERPELLAAWRRRLGLTDLSLFTLLTHVGEEVAGAAQFVRPDRLDEVLSHPGGLTNVDSDQIADLLRQAQLDIPSYDEQARLGHFSLAGMQPKIALQRRDEQWWLPAGREPSTHILKALSESVPDSDVVEALTTRIAGRLGLPTARVTLGQFGSQRATVVERFDRRWNADHRHWVRIHQEDMCQALGLAHKYQSEGGPAPHEVADLLRRVSAEPETDVRAFARLLIFNTLTLGTDAHARNYSLLLSPSGVRLAPAYDLNSLLAVLAAPRPEIQLSMSVGRRYHAAAITQRDWEDCATYLGIPAQWILTERDRQRDLLVTAFERSMEDQDLRSINSPAFDRMRAGLNRAS</sequence>
<gene>
    <name evidence="6" type="ORF">AADG42_10595</name>
</gene>
<organism evidence="6 7">
    <name type="scientific">Ammonicoccus fulvus</name>
    <dbReference type="NCBI Taxonomy" id="3138240"/>
    <lineage>
        <taxon>Bacteria</taxon>
        <taxon>Bacillati</taxon>
        <taxon>Actinomycetota</taxon>
        <taxon>Actinomycetes</taxon>
        <taxon>Propionibacteriales</taxon>
        <taxon>Propionibacteriaceae</taxon>
        <taxon>Ammonicoccus</taxon>
    </lineage>
</organism>
<dbReference type="InterPro" id="IPR017508">
    <property type="entry name" value="HipA_N1"/>
</dbReference>
<dbReference type="Pfam" id="PF07804">
    <property type="entry name" value="HipA_C"/>
    <property type="match status" value="1"/>
</dbReference>
<evidence type="ECO:0000259" key="4">
    <source>
        <dbReference type="Pfam" id="PF07804"/>
    </source>
</evidence>
<keyword evidence="3" id="KW-0418">Kinase</keyword>
<keyword evidence="2" id="KW-0808">Transferase</keyword>
<feature type="domain" description="HipA N-terminal subdomain 1" evidence="5">
    <location>
        <begin position="7"/>
        <end position="105"/>
    </location>
</feature>
<protein>
    <submittedName>
        <fullName evidence="6">HipA domain-containing protein</fullName>
    </submittedName>
</protein>
<dbReference type="Gene3D" id="1.10.1070.20">
    <property type="match status" value="1"/>
</dbReference>
<dbReference type="Pfam" id="PF13657">
    <property type="entry name" value="Couple_hipA"/>
    <property type="match status" value="1"/>
</dbReference>
<dbReference type="InterPro" id="IPR052028">
    <property type="entry name" value="HipA_Ser/Thr_kinase"/>
</dbReference>
<evidence type="ECO:0000259" key="5">
    <source>
        <dbReference type="Pfam" id="PF13657"/>
    </source>
</evidence>
<dbReference type="PANTHER" id="PTHR37419:SF1">
    <property type="entry name" value="SERINE_THREONINE-PROTEIN KINASE TOXIN HIPA"/>
    <property type="match status" value="1"/>
</dbReference>
<name>A0ABZ3FRD1_9ACTN</name>
<comment type="similarity">
    <text evidence="1">Belongs to the HipA Ser/Thr kinase family.</text>
</comment>
<reference evidence="6 7" key="1">
    <citation type="submission" date="2024-04" db="EMBL/GenBank/DDBJ databases">
        <title>Isolation of an actinomycete strain from pig manure.</title>
        <authorList>
            <person name="Gong T."/>
            <person name="Yu Z."/>
            <person name="An M."/>
            <person name="Wei C."/>
            <person name="Yang W."/>
            <person name="Liu L."/>
        </authorList>
    </citation>
    <scope>NUCLEOTIDE SEQUENCE [LARGE SCALE GENOMIC DNA]</scope>
    <source>
        <strain evidence="6 7">ZF39</strain>
    </source>
</reference>
<keyword evidence="7" id="KW-1185">Reference proteome</keyword>
<feature type="domain" description="HipA-like C-terminal" evidence="4">
    <location>
        <begin position="152"/>
        <end position="371"/>
    </location>
</feature>
<evidence type="ECO:0000313" key="6">
    <source>
        <dbReference type="EMBL" id="XAN07730.1"/>
    </source>
</evidence>
<accession>A0ABZ3FRD1</accession>
<dbReference type="RefSeq" id="WP_425309188.1">
    <property type="nucleotide sequence ID" value="NZ_CP154795.1"/>
</dbReference>
<evidence type="ECO:0000256" key="3">
    <source>
        <dbReference type="ARBA" id="ARBA00022777"/>
    </source>
</evidence>
<evidence type="ECO:0000256" key="2">
    <source>
        <dbReference type="ARBA" id="ARBA00022679"/>
    </source>
</evidence>
<dbReference type="InterPro" id="IPR012893">
    <property type="entry name" value="HipA-like_C"/>
</dbReference>
<dbReference type="NCBIfam" id="TIGR03071">
    <property type="entry name" value="couple_hipA"/>
    <property type="match status" value="1"/>
</dbReference>
<dbReference type="EMBL" id="CP154795">
    <property type="protein sequence ID" value="XAN07730.1"/>
    <property type="molecule type" value="Genomic_DNA"/>
</dbReference>
<dbReference type="Proteomes" id="UP001442841">
    <property type="component" value="Chromosome"/>
</dbReference>